<dbReference type="EMBL" id="CACVAR010000181">
    <property type="protein sequence ID" value="CAA6808749.1"/>
    <property type="molecule type" value="Genomic_DNA"/>
</dbReference>
<proteinExistence type="predicted"/>
<sequence length="27" mass="3132">EECILEELNRLRQLEDGIDETLKMIGA</sequence>
<name>A0A6S6SZX5_9BACT</name>
<evidence type="ECO:0000313" key="1">
    <source>
        <dbReference type="EMBL" id="CAA6808749.1"/>
    </source>
</evidence>
<gene>
    <name evidence="1" type="ORF">HELGO_WM39016</name>
</gene>
<accession>A0A6S6SZX5</accession>
<organism evidence="1">
    <name type="scientific">uncultured Sulfurovum sp</name>
    <dbReference type="NCBI Taxonomy" id="269237"/>
    <lineage>
        <taxon>Bacteria</taxon>
        <taxon>Pseudomonadati</taxon>
        <taxon>Campylobacterota</taxon>
        <taxon>Epsilonproteobacteria</taxon>
        <taxon>Campylobacterales</taxon>
        <taxon>Sulfurovaceae</taxon>
        <taxon>Sulfurovum</taxon>
        <taxon>environmental samples</taxon>
    </lineage>
</organism>
<protein>
    <submittedName>
        <fullName evidence="1">Uncharacterized protein</fullName>
    </submittedName>
</protein>
<feature type="non-terminal residue" evidence="1">
    <location>
        <position position="1"/>
    </location>
</feature>
<reference evidence="1" key="1">
    <citation type="submission" date="2020-01" db="EMBL/GenBank/DDBJ databases">
        <authorList>
            <person name="Meier V. D."/>
            <person name="Meier V D."/>
        </authorList>
    </citation>
    <scope>NUCLEOTIDE SEQUENCE</scope>
    <source>
        <strain evidence="1">HLG_WM_MAG_03</strain>
    </source>
</reference>
<dbReference type="AlphaFoldDB" id="A0A6S6SZX5"/>